<protein>
    <submittedName>
        <fullName evidence="2">Uncharacterized protein</fullName>
    </submittedName>
</protein>
<name>A0A1I4VX13_9ACTN</name>
<dbReference type="Proteomes" id="UP000183413">
    <property type="component" value="Unassembled WGS sequence"/>
</dbReference>
<evidence type="ECO:0000313" key="3">
    <source>
        <dbReference type="Proteomes" id="UP000183413"/>
    </source>
</evidence>
<feature type="region of interest" description="Disordered" evidence="1">
    <location>
        <begin position="1"/>
        <end position="51"/>
    </location>
</feature>
<proteinExistence type="predicted"/>
<dbReference type="STRING" id="1993.SAMN04489713_10161"/>
<dbReference type="AlphaFoldDB" id="A0A1I4VX13"/>
<gene>
    <name evidence="2" type="ORF">SAMN04489713_10161</name>
</gene>
<reference evidence="2 3" key="1">
    <citation type="submission" date="2016-10" db="EMBL/GenBank/DDBJ databases">
        <authorList>
            <person name="de Groot N.N."/>
        </authorList>
    </citation>
    <scope>NUCLEOTIDE SEQUENCE [LARGE SCALE GENOMIC DNA]</scope>
    <source>
        <strain evidence="2 3">DSM 43067</strain>
    </source>
</reference>
<evidence type="ECO:0000256" key="1">
    <source>
        <dbReference type="SAM" id="MobiDB-lite"/>
    </source>
</evidence>
<keyword evidence="3" id="KW-1185">Reference proteome</keyword>
<dbReference type="EMBL" id="FOVH01000001">
    <property type="protein sequence ID" value="SFN05834.1"/>
    <property type="molecule type" value="Genomic_DNA"/>
</dbReference>
<organism evidence="2 3">
    <name type="scientific">Actinomadura madurae</name>
    <dbReference type="NCBI Taxonomy" id="1993"/>
    <lineage>
        <taxon>Bacteria</taxon>
        <taxon>Bacillati</taxon>
        <taxon>Actinomycetota</taxon>
        <taxon>Actinomycetes</taxon>
        <taxon>Streptosporangiales</taxon>
        <taxon>Thermomonosporaceae</taxon>
        <taxon>Actinomadura</taxon>
    </lineage>
</organism>
<dbReference type="InParanoid" id="A0A1I4VX13"/>
<evidence type="ECO:0000313" key="2">
    <source>
        <dbReference type="EMBL" id="SFN05834.1"/>
    </source>
</evidence>
<sequence length="117" mass="12137">MEDSLMDPAPDVPYPTAADGRERTAAVEEPTERAHPRLVLTPAAEPRAEREPRAGAVVSGIVVLLLTAELGRRAGAPARLTAIFCAGACAAVIVPRYAPAAPLPRLRLRPAAASAAP</sequence>
<accession>A0A1I4VX13</accession>
<dbReference type="RefSeq" id="WP_075019593.1">
    <property type="nucleotide sequence ID" value="NZ_FOVH01000001.1"/>
</dbReference>
<feature type="compositionally biased region" description="Basic and acidic residues" evidence="1">
    <location>
        <begin position="19"/>
        <end position="35"/>
    </location>
</feature>